<reference evidence="3 4" key="1">
    <citation type="submission" date="2016-10" db="EMBL/GenBank/DDBJ databases">
        <title>Draft Genome sequence of Alkanindiges sp. strain H1.</title>
        <authorList>
            <person name="Subhash Y."/>
            <person name="Lee S."/>
        </authorList>
    </citation>
    <scope>NUCLEOTIDE SEQUENCE [LARGE SCALE GENOMIC DNA]</scope>
    <source>
        <strain evidence="3 4">H1</strain>
    </source>
</reference>
<dbReference type="InterPro" id="IPR036291">
    <property type="entry name" value="NAD(P)-bd_dom_sf"/>
</dbReference>
<keyword evidence="4" id="KW-1185">Reference proteome</keyword>
<evidence type="ECO:0000313" key="3">
    <source>
        <dbReference type="EMBL" id="ONG41950.1"/>
    </source>
</evidence>
<feature type="domain" description="XdhC Rossmann" evidence="2">
    <location>
        <begin position="261"/>
        <end position="410"/>
    </location>
</feature>
<dbReference type="STRING" id="1907941.BKE30_02395"/>
<protein>
    <recommendedName>
        <fullName evidence="5">XdhC/CoxI family protein</fullName>
    </recommendedName>
</protein>
<name>A0A1S8CX95_9GAMM</name>
<accession>A0A1S8CX95</accession>
<gene>
    <name evidence="3" type="ORF">BKE30_02395</name>
</gene>
<dbReference type="Pfam" id="PF02625">
    <property type="entry name" value="XdhC_CoxI"/>
    <property type="match status" value="1"/>
</dbReference>
<dbReference type="Gene3D" id="3.40.50.720">
    <property type="entry name" value="NAD(P)-binding Rossmann-like Domain"/>
    <property type="match status" value="1"/>
</dbReference>
<dbReference type="Pfam" id="PF13478">
    <property type="entry name" value="XdhC_C"/>
    <property type="match status" value="1"/>
</dbReference>
<evidence type="ECO:0000259" key="1">
    <source>
        <dbReference type="Pfam" id="PF02625"/>
    </source>
</evidence>
<proteinExistence type="predicted"/>
<dbReference type="Proteomes" id="UP000192132">
    <property type="component" value="Unassembled WGS sequence"/>
</dbReference>
<dbReference type="InterPro" id="IPR003777">
    <property type="entry name" value="XdhC_CoxI"/>
</dbReference>
<evidence type="ECO:0008006" key="5">
    <source>
        <dbReference type="Google" id="ProtNLM"/>
    </source>
</evidence>
<dbReference type="PANTHER" id="PTHR30388">
    <property type="entry name" value="ALDEHYDE OXIDOREDUCTASE MOLYBDENUM COFACTOR ASSEMBLY PROTEIN"/>
    <property type="match status" value="1"/>
</dbReference>
<evidence type="ECO:0000259" key="2">
    <source>
        <dbReference type="Pfam" id="PF13478"/>
    </source>
</evidence>
<dbReference type="InterPro" id="IPR027051">
    <property type="entry name" value="XdhC_Rossmann_dom"/>
</dbReference>
<dbReference type="AlphaFoldDB" id="A0A1S8CX95"/>
<dbReference type="EMBL" id="MLCN01000006">
    <property type="protein sequence ID" value="ONG41950.1"/>
    <property type="molecule type" value="Genomic_DNA"/>
</dbReference>
<dbReference type="SUPFAM" id="SSF51735">
    <property type="entry name" value="NAD(P)-binding Rossmann-fold domains"/>
    <property type="match status" value="1"/>
</dbReference>
<dbReference type="OrthoDB" id="9815497at2"/>
<feature type="domain" description="XdhC- CoxI" evidence="1">
    <location>
        <begin position="15"/>
        <end position="80"/>
    </location>
</feature>
<dbReference type="RefSeq" id="WP_076877070.1">
    <property type="nucleotide sequence ID" value="NZ_MLCN01000006.1"/>
</dbReference>
<dbReference type="PANTHER" id="PTHR30388:SF6">
    <property type="entry name" value="XANTHINE DEHYDROGENASE SUBUNIT A-RELATED"/>
    <property type="match status" value="1"/>
</dbReference>
<evidence type="ECO:0000313" key="4">
    <source>
        <dbReference type="Proteomes" id="UP000192132"/>
    </source>
</evidence>
<dbReference type="InterPro" id="IPR052698">
    <property type="entry name" value="MoCofactor_Util/Proc"/>
</dbReference>
<comment type="caution">
    <text evidence="3">The sequence shown here is derived from an EMBL/GenBank/DDBJ whole genome shotgun (WGS) entry which is preliminary data.</text>
</comment>
<sequence length="432" mass="47698">MSQLTALLQAIDQAQAQQDDAVMATVVQVEGSAYRRPGARMLVWSHGQPVGTISGGCLENEACKKAQWLTRHGQPALQRYSTGHADFYTDPDAYAQAQAQDIGSVYTNDIEADEDEALTFGLGCNGTVSVLFERLNSPAMLAVSQLLRHVQTSQRAGVIATVISNQKSHRKQTHDTKNKANQNNQSEISLQLGDRLLLDPLQHELSWFTQANSRVDSSLHQAMHNDVIFTLTRQKSLHQTYQTAQGSIQVFLEYVAPPNRLVIFGAGHDAQPLVSMAKMQGWHVSVIDSRPHFARKARFPDADYVGCIDLTDTSALAELPNLTNGAAVAIMSHSLAQDRHWLKHMLLNPPRYIGQLGPRYRTERLIAEIQHSLTDPMHIEQGLEALHYPIGLDIGGDTPEAIALAIMAEITATLNQRSGKMLKQRDLSIHAE</sequence>
<organism evidence="3 4">
    <name type="scientific">Alkanindiges hydrocarboniclasticus</name>
    <dbReference type="NCBI Taxonomy" id="1907941"/>
    <lineage>
        <taxon>Bacteria</taxon>
        <taxon>Pseudomonadati</taxon>
        <taxon>Pseudomonadota</taxon>
        <taxon>Gammaproteobacteria</taxon>
        <taxon>Moraxellales</taxon>
        <taxon>Moraxellaceae</taxon>
        <taxon>Alkanindiges</taxon>
    </lineage>
</organism>